<feature type="domain" description="HTH iclR-type" evidence="4">
    <location>
        <begin position="4"/>
        <end position="65"/>
    </location>
</feature>
<evidence type="ECO:0000259" key="4">
    <source>
        <dbReference type="PROSITE" id="PS51077"/>
    </source>
</evidence>
<dbReference type="InterPro" id="IPR011991">
    <property type="entry name" value="ArsR-like_HTH"/>
</dbReference>
<dbReference type="EMBL" id="JADMKU010000007">
    <property type="protein sequence ID" value="MBR9651415.1"/>
    <property type="molecule type" value="Genomic_DNA"/>
</dbReference>
<dbReference type="InterPro" id="IPR005471">
    <property type="entry name" value="Tscrpt_reg_IclR_N"/>
</dbReference>
<keyword evidence="7" id="KW-1185">Reference proteome</keyword>
<dbReference type="InterPro" id="IPR036390">
    <property type="entry name" value="WH_DNA-bd_sf"/>
</dbReference>
<reference evidence="6 7" key="1">
    <citation type="journal article" date="2021" name="Arch. Microbiol.">
        <title>Thalassobius aquimarinus sp. nov., isolated from the Sea of Japan seashore.</title>
        <authorList>
            <person name="Kurilenko V.V."/>
            <person name="Romanenko L.A."/>
            <person name="Chernysheva N.Y."/>
            <person name="Velansky P.V."/>
            <person name="Tekutyeva L.A."/>
            <person name="Isaeva M.P."/>
            <person name="Mikhailov V.V."/>
        </authorList>
    </citation>
    <scope>NUCLEOTIDE SEQUENCE [LARGE SCALE GENOMIC DNA]</scope>
    <source>
        <strain evidence="6 7">KMM 8518</strain>
    </source>
</reference>
<accession>A0ABS5HR20</accession>
<evidence type="ECO:0000259" key="5">
    <source>
        <dbReference type="PROSITE" id="PS51078"/>
    </source>
</evidence>
<dbReference type="CDD" id="cd00090">
    <property type="entry name" value="HTH_ARSR"/>
    <property type="match status" value="1"/>
</dbReference>
<evidence type="ECO:0000256" key="3">
    <source>
        <dbReference type="ARBA" id="ARBA00023163"/>
    </source>
</evidence>
<organism evidence="6 7">
    <name type="scientific">Thalassovita aquimarina</name>
    <dbReference type="NCBI Taxonomy" id="2785917"/>
    <lineage>
        <taxon>Bacteria</taxon>
        <taxon>Pseudomonadati</taxon>
        <taxon>Pseudomonadota</taxon>
        <taxon>Alphaproteobacteria</taxon>
        <taxon>Rhodobacterales</taxon>
        <taxon>Roseobacteraceae</taxon>
        <taxon>Thalassovita</taxon>
    </lineage>
</organism>
<dbReference type="Proteomes" id="UP001195941">
    <property type="component" value="Unassembled WGS sequence"/>
</dbReference>
<protein>
    <submittedName>
        <fullName evidence="6">Helix-turn-helix domain-containing protein</fullName>
    </submittedName>
</protein>
<gene>
    <name evidence="6" type="ORF">IT775_09800</name>
</gene>
<evidence type="ECO:0000256" key="2">
    <source>
        <dbReference type="ARBA" id="ARBA00023125"/>
    </source>
</evidence>
<dbReference type="Gene3D" id="1.10.10.10">
    <property type="entry name" value="Winged helix-like DNA-binding domain superfamily/Winged helix DNA-binding domain"/>
    <property type="match status" value="1"/>
</dbReference>
<dbReference type="PROSITE" id="PS51078">
    <property type="entry name" value="ICLR_ED"/>
    <property type="match status" value="1"/>
</dbReference>
<evidence type="ECO:0000256" key="1">
    <source>
        <dbReference type="ARBA" id="ARBA00023015"/>
    </source>
</evidence>
<dbReference type="RefSeq" id="WP_212700935.1">
    <property type="nucleotide sequence ID" value="NZ_JADMKU010000007.1"/>
</dbReference>
<comment type="caution">
    <text evidence="6">The sequence shown here is derived from an EMBL/GenBank/DDBJ whole genome shotgun (WGS) entry which is preliminary data.</text>
</comment>
<dbReference type="InterPro" id="IPR050707">
    <property type="entry name" value="HTH_MetabolicPath_Reg"/>
</dbReference>
<proteinExistence type="predicted"/>
<dbReference type="InterPro" id="IPR014757">
    <property type="entry name" value="Tscrpt_reg_IclR_C"/>
</dbReference>
<evidence type="ECO:0000313" key="7">
    <source>
        <dbReference type="Proteomes" id="UP001195941"/>
    </source>
</evidence>
<name>A0ABS5HR20_9RHOB</name>
<dbReference type="Gene3D" id="3.30.450.40">
    <property type="match status" value="2"/>
</dbReference>
<dbReference type="InterPro" id="IPR029016">
    <property type="entry name" value="GAF-like_dom_sf"/>
</dbReference>
<dbReference type="Pfam" id="PF09339">
    <property type="entry name" value="HTH_IclR"/>
    <property type="match status" value="1"/>
</dbReference>
<dbReference type="SUPFAM" id="SSF46785">
    <property type="entry name" value="Winged helix' DNA-binding domain"/>
    <property type="match status" value="1"/>
</dbReference>
<dbReference type="InterPro" id="IPR036388">
    <property type="entry name" value="WH-like_DNA-bd_sf"/>
</dbReference>
<dbReference type="PANTHER" id="PTHR30136:SF24">
    <property type="entry name" value="HTH-TYPE TRANSCRIPTIONAL REPRESSOR ALLR"/>
    <property type="match status" value="1"/>
</dbReference>
<dbReference type="PROSITE" id="PS51077">
    <property type="entry name" value="HTH_ICLR"/>
    <property type="match status" value="1"/>
</dbReference>
<dbReference type="PANTHER" id="PTHR30136">
    <property type="entry name" value="HELIX-TURN-HELIX TRANSCRIPTIONAL REGULATOR, ICLR FAMILY"/>
    <property type="match status" value="1"/>
</dbReference>
<feature type="domain" description="IclR-ED" evidence="5">
    <location>
        <begin position="66"/>
        <end position="228"/>
    </location>
</feature>
<evidence type="ECO:0000313" key="6">
    <source>
        <dbReference type="EMBL" id="MBR9651415.1"/>
    </source>
</evidence>
<dbReference type="SUPFAM" id="SSF55781">
    <property type="entry name" value="GAF domain-like"/>
    <property type="match status" value="1"/>
</dbReference>
<keyword evidence="2" id="KW-0238">DNA-binding</keyword>
<dbReference type="SMART" id="SM00346">
    <property type="entry name" value="HTH_ICLR"/>
    <property type="match status" value="1"/>
</dbReference>
<keyword evidence="1" id="KW-0805">Transcription regulation</keyword>
<keyword evidence="3" id="KW-0804">Transcription</keyword>
<sequence>MATLQTLDRGIKALFLIGSSEDGLTVGELAKELGVDRAIAYRVVSTLEENGLVSRLKQGRLFLGAGILQLEARFLPQLRSLAAIELQALADAAQATAFLSMADGDDGVAIAVAEHSTDFLRVSYRVGSRHPLSRGAAGIAILSGRPAKPGDSEEVRQARADGYSVTHGALQKGAVGVAAPLAPIDRTGRPIECSIGVVAMEDLDVDLAASLVVAHARDLSRALTGGGA</sequence>